<evidence type="ECO:0000313" key="5">
    <source>
        <dbReference type="EMBL" id="EHG20351.1"/>
    </source>
</evidence>
<dbReference type="InterPro" id="IPR002376">
    <property type="entry name" value="Formyl_transf_N"/>
</dbReference>
<evidence type="ECO:0000256" key="1">
    <source>
        <dbReference type="PIRSR" id="PIRSR620023-1"/>
    </source>
</evidence>
<dbReference type="InterPro" id="IPR007235">
    <property type="entry name" value="Glyco_trans_28_C"/>
</dbReference>
<dbReference type="Proteomes" id="UP000004129">
    <property type="component" value="Unassembled WGS sequence"/>
</dbReference>
<organism evidence="5 6">
    <name type="scientific">Selenomonas infelix ATCC 43532</name>
    <dbReference type="NCBI Taxonomy" id="679201"/>
    <lineage>
        <taxon>Bacteria</taxon>
        <taxon>Bacillati</taxon>
        <taxon>Bacillota</taxon>
        <taxon>Negativicutes</taxon>
        <taxon>Selenomonadales</taxon>
        <taxon>Selenomonadaceae</taxon>
        <taxon>Selenomonas</taxon>
    </lineage>
</organism>
<dbReference type="EMBL" id="ACZM01000016">
    <property type="protein sequence ID" value="EHG20351.1"/>
    <property type="molecule type" value="Genomic_DNA"/>
</dbReference>
<evidence type="ECO:0000259" key="3">
    <source>
        <dbReference type="Pfam" id="PF00551"/>
    </source>
</evidence>
<dbReference type="InterPro" id="IPR020023">
    <property type="entry name" value="PseG"/>
</dbReference>
<evidence type="ECO:0000259" key="4">
    <source>
        <dbReference type="Pfam" id="PF04101"/>
    </source>
</evidence>
<dbReference type="HOGENOM" id="CLU_507040_0_0_9"/>
<dbReference type="Gene3D" id="3.40.50.11190">
    <property type="match status" value="1"/>
</dbReference>
<dbReference type="STRING" id="679201.HMPREF9334_01667"/>
<evidence type="ECO:0000256" key="2">
    <source>
        <dbReference type="PIRSR" id="PIRSR620023-2"/>
    </source>
</evidence>
<dbReference type="PANTHER" id="PTHR21015">
    <property type="entry name" value="UDP-N-ACETYLGLUCOSAMINE--N-ACETYLMURAMYL-(PENTAPEPTIDE) PYROPHOSPHORYL-UNDECAPRENOL N-ACETYLGLUCOSAMINE TRANSFERASE 1"/>
    <property type="match status" value="1"/>
</dbReference>
<dbReference type="eggNOG" id="COG3980">
    <property type="taxonomic scope" value="Bacteria"/>
</dbReference>
<sequence>MNIVFRVDASAQIGSGHVMRCLTLAKRYRREGHTVSFVMRALPSNLITFVEEAGFSVYSLPYVKSRQMLTGYLAWLSVTQEQDAQETTAVLRTMGQVDRLIVDHYALDAAWETVCRPYAREIMVIDDLANRQHDADILLDQNFYENAAERYVGLVPHECRLLLGPQHALLRDEFYEIKPRRRTGELYNILIFYGGSDLTDETSKALRALFSMNMHGVEVDVVVGKTNPQMESVRKRCADHKNIRYHCQVENMAELMNAADLALGAGGTTTWERLALGLPSIVTAIADNQIEICENCVHAGLIDYLGCAEAVTEGDLVRAVTAFREGRGAASRTLLDAAPEGGVLFLTNNSNTLPLLAWIGERANVCHYTGVLTPAMLHRLKPQLVVSFNYVHLIKEDILQLLAGRIVNLHISYLPWNRGSSPNIWSFIEDTPKGVTIHVLDQGLDTGAVIAQRVVDFDEREDTLATSYQKLIDVIIGLFKEHWDRILSGNYNTTPQRGKGTYHTKKDLETFLAGRRLTWEMTITEFKERFVRGKSEI</sequence>
<dbReference type="PANTHER" id="PTHR21015:SF22">
    <property type="entry name" value="GLYCOSYLTRANSFERASE"/>
    <property type="match status" value="1"/>
</dbReference>
<dbReference type="OrthoDB" id="9805604at2"/>
<dbReference type="eggNOG" id="COG0223">
    <property type="taxonomic scope" value="Bacteria"/>
</dbReference>
<evidence type="ECO:0008006" key="7">
    <source>
        <dbReference type="Google" id="ProtNLM"/>
    </source>
</evidence>
<dbReference type="RefSeq" id="WP_006693103.1">
    <property type="nucleotide sequence ID" value="NZ_JH376799.1"/>
</dbReference>
<dbReference type="NCBIfam" id="TIGR03590">
    <property type="entry name" value="PseG"/>
    <property type="match status" value="1"/>
</dbReference>
<feature type="domain" description="Glycosyl transferase family 28 C-terminal" evidence="4">
    <location>
        <begin position="192"/>
        <end position="283"/>
    </location>
</feature>
<feature type="active site" description="Proton acceptor" evidence="1">
    <location>
        <position position="17"/>
    </location>
</feature>
<dbReference type="Pfam" id="PF00551">
    <property type="entry name" value="Formyl_trans_N"/>
    <property type="match status" value="1"/>
</dbReference>
<keyword evidence="6" id="KW-1185">Reference proteome</keyword>
<dbReference type="Pfam" id="PF04101">
    <property type="entry name" value="Glyco_tran_28_C"/>
    <property type="match status" value="1"/>
</dbReference>
<gene>
    <name evidence="5" type="ORF">HMPREF9334_01667</name>
</gene>
<dbReference type="SUPFAM" id="SSF53328">
    <property type="entry name" value="Formyltransferase"/>
    <property type="match status" value="1"/>
</dbReference>
<dbReference type="InterPro" id="IPR036477">
    <property type="entry name" value="Formyl_transf_N_sf"/>
</dbReference>
<evidence type="ECO:0000313" key="6">
    <source>
        <dbReference type="Proteomes" id="UP000004129"/>
    </source>
</evidence>
<dbReference type="Gene3D" id="3.40.50.12230">
    <property type="match status" value="1"/>
</dbReference>
<feature type="binding site" evidence="2">
    <location>
        <position position="272"/>
    </location>
    <ligand>
        <name>substrate</name>
    </ligand>
</feature>
<dbReference type="PATRIC" id="fig|679201.3.peg.1682"/>
<feature type="domain" description="Formyl transferase N-terminal" evidence="3">
    <location>
        <begin position="377"/>
        <end position="472"/>
    </location>
</feature>
<reference evidence="5 6" key="1">
    <citation type="submission" date="2011-08" db="EMBL/GenBank/DDBJ databases">
        <title>The Genome Sequence of Selenomonas infelix ATCC 43532.</title>
        <authorList>
            <consortium name="The Broad Institute Genome Sequencing Platform"/>
            <person name="Earl A."/>
            <person name="Ward D."/>
            <person name="Feldgarden M."/>
            <person name="Gevers D."/>
            <person name="Izard J."/>
            <person name="Blanton J.M."/>
            <person name="Baranova O.V."/>
            <person name="Dewhirst F.E."/>
            <person name="Young S.K."/>
            <person name="Zeng Q."/>
            <person name="Gargeya S."/>
            <person name="Fitzgerald M."/>
            <person name="Haas B."/>
            <person name="Abouelleil A."/>
            <person name="Alvarado L."/>
            <person name="Arachchi H.M."/>
            <person name="Berlin A."/>
            <person name="Brown A."/>
            <person name="Chapman S.B."/>
            <person name="Chen Z."/>
            <person name="Dunbar C."/>
            <person name="Freedman E."/>
            <person name="Gearin G."/>
            <person name="Gellesch M."/>
            <person name="Goldberg J."/>
            <person name="Griggs A."/>
            <person name="Gujja S."/>
            <person name="Heiman D."/>
            <person name="Howarth C."/>
            <person name="Larson L."/>
            <person name="Lui A."/>
            <person name="MacDonald P.J.P."/>
            <person name="Montmayeur A."/>
            <person name="Murphy C."/>
            <person name="Neiman D."/>
            <person name="Pearson M."/>
            <person name="Priest M."/>
            <person name="Roberts A."/>
            <person name="Saif S."/>
            <person name="Shea T."/>
            <person name="Shenoy N."/>
            <person name="Sisk P."/>
            <person name="Stolte C."/>
            <person name="Sykes S."/>
            <person name="Wortman J."/>
            <person name="Nusbaum C."/>
            <person name="Birren B."/>
        </authorList>
    </citation>
    <scope>NUCLEOTIDE SEQUENCE [LARGE SCALE GENOMIC DNA]</scope>
    <source>
        <strain evidence="5 6">ATCC 43532</strain>
    </source>
</reference>
<accession>G5GQY6</accession>
<dbReference type="AlphaFoldDB" id="G5GQY6"/>
<feature type="binding site" evidence="2">
    <location>
        <position position="171"/>
    </location>
    <ligand>
        <name>substrate</name>
    </ligand>
</feature>
<protein>
    <recommendedName>
        <fullName evidence="7">Pseudaminic acid biosynthesis-associated protein PseG</fullName>
    </recommendedName>
</protein>
<dbReference type="GO" id="GO:0016758">
    <property type="term" value="F:hexosyltransferase activity"/>
    <property type="evidence" value="ECO:0007669"/>
    <property type="project" value="InterPro"/>
</dbReference>
<comment type="caution">
    <text evidence="5">The sequence shown here is derived from an EMBL/GenBank/DDBJ whole genome shotgun (WGS) entry which is preliminary data.</text>
</comment>
<dbReference type="SUPFAM" id="SSF53756">
    <property type="entry name" value="UDP-Glycosyltransferase/glycogen phosphorylase"/>
    <property type="match status" value="1"/>
</dbReference>
<name>G5GQY6_9FIRM</name>
<dbReference type="Gene3D" id="3.40.50.2000">
    <property type="entry name" value="Glycogen Phosphorylase B"/>
    <property type="match status" value="1"/>
</dbReference>
<proteinExistence type="predicted"/>